<name>A0ABM1K8P2_GEKJA</name>
<dbReference type="InterPro" id="IPR011992">
    <property type="entry name" value="EF-hand-dom_pair"/>
</dbReference>
<dbReference type="PROSITE" id="PS50222">
    <property type="entry name" value="EF_HAND_2"/>
    <property type="match status" value="2"/>
</dbReference>
<evidence type="ECO:0000256" key="2">
    <source>
        <dbReference type="ARBA" id="ARBA00017715"/>
    </source>
</evidence>
<dbReference type="Pfam" id="PF13499">
    <property type="entry name" value="EF-hand_7"/>
    <property type="match status" value="1"/>
</dbReference>
<dbReference type="Pfam" id="PF13405">
    <property type="entry name" value="EF-hand_6"/>
    <property type="match status" value="1"/>
</dbReference>
<reference evidence="5" key="1">
    <citation type="submission" date="2025-08" db="UniProtKB">
        <authorList>
            <consortium name="RefSeq"/>
        </authorList>
    </citation>
    <scope>IDENTIFICATION</scope>
</reference>
<dbReference type="GeneID" id="107113282"/>
<dbReference type="SUPFAM" id="SSF47473">
    <property type="entry name" value="EF-hand"/>
    <property type="match status" value="1"/>
</dbReference>
<dbReference type="PANTHER" id="PTHR23048">
    <property type="entry name" value="MYOSIN LIGHT CHAIN 1, 3"/>
    <property type="match status" value="1"/>
</dbReference>
<dbReference type="CDD" id="cd00051">
    <property type="entry name" value="EFh"/>
    <property type="match status" value="1"/>
</dbReference>
<evidence type="ECO:0000313" key="5">
    <source>
        <dbReference type="RefSeq" id="XP_015270079.1"/>
    </source>
</evidence>
<proteinExistence type="predicted"/>
<dbReference type="Proteomes" id="UP000694871">
    <property type="component" value="Unplaced"/>
</dbReference>
<sequence length="217" mass="23991">MEGFTKKQFPQSTCCLAGSQSRHRNQIPARDPFASTSPKGVLLHLPLLPHPSRLVDFTPSTEAKAKFLSQDQINEFKECFSLYDKKRKGKIKASDLITVMRCLGASPTPGEVAKHLQAQKVGNNAELDFSTFLSIMHKQTQQEDPENEILLAMLMTDEQKTGFITVAELKAKLTGLGEKLSGEEVNNLLKEAKVGHNGLVKYEDLVKSVTSPVTVDH</sequence>
<dbReference type="InterPro" id="IPR050230">
    <property type="entry name" value="CALM/Myosin/TropC-like"/>
</dbReference>
<gene>
    <name evidence="5" type="primary">CALML4</name>
</gene>
<dbReference type="Gene3D" id="1.10.238.10">
    <property type="entry name" value="EF-hand"/>
    <property type="match status" value="2"/>
</dbReference>
<feature type="domain" description="EF-hand" evidence="3">
    <location>
        <begin position="144"/>
        <end position="179"/>
    </location>
</feature>
<keyword evidence="4" id="KW-1185">Reference proteome</keyword>
<feature type="domain" description="EF-hand" evidence="3">
    <location>
        <begin position="71"/>
        <end position="106"/>
    </location>
</feature>
<organism evidence="4 5">
    <name type="scientific">Gekko japonicus</name>
    <name type="common">Schlegel's Japanese gecko</name>
    <dbReference type="NCBI Taxonomy" id="146911"/>
    <lineage>
        <taxon>Eukaryota</taxon>
        <taxon>Metazoa</taxon>
        <taxon>Chordata</taxon>
        <taxon>Craniata</taxon>
        <taxon>Vertebrata</taxon>
        <taxon>Euteleostomi</taxon>
        <taxon>Lepidosauria</taxon>
        <taxon>Squamata</taxon>
        <taxon>Bifurcata</taxon>
        <taxon>Gekkota</taxon>
        <taxon>Gekkonidae</taxon>
        <taxon>Gekkoninae</taxon>
        <taxon>Gekko</taxon>
    </lineage>
</organism>
<dbReference type="SMART" id="SM00054">
    <property type="entry name" value="EFh"/>
    <property type="match status" value="2"/>
</dbReference>
<evidence type="ECO:0000259" key="3">
    <source>
        <dbReference type="PROSITE" id="PS50222"/>
    </source>
</evidence>
<dbReference type="InterPro" id="IPR002048">
    <property type="entry name" value="EF_hand_dom"/>
</dbReference>
<accession>A0ABM1K8P2</accession>
<protein>
    <recommendedName>
        <fullName evidence="2">Calglandulin</fullName>
    </recommendedName>
</protein>
<dbReference type="RefSeq" id="XP_015270079.1">
    <property type="nucleotide sequence ID" value="XM_015414593.1"/>
</dbReference>
<evidence type="ECO:0000313" key="4">
    <source>
        <dbReference type="Proteomes" id="UP000694871"/>
    </source>
</evidence>
<evidence type="ECO:0000256" key="1">
    <source>
        <dbReference type="ARBA" id="ARBA00002793"/>
    </source>
</evidence>
<dbReference type="PANTHER" id="PTHR23048:SF45">
    <property type="entry name" value="CALMODULIN LIKE 4"/>
    <property type="match status" value="1"/>
</dbReference>
<comment type="function">
    <text evidence="1">May be involved in the cellular control mechanism of the secretion of toxins from the gland into the venom.</text>
</comment>